<dbReference type="InterPro" id="IPR036034">
    <property type="entry name" value="PDZ_sf"/>
</dbReference>
<dbReference type="Gene3D" id="2.30.42.10">
    <property type="match status" value="1"/>
</dbReference>
<comment type="caution">
    <text evidence="2">The sequence shown here is derived from an EMBL/GenBank/DDBJ whole genome shotgun (WGS) entry which is preliminary data.</text>
</comment>
<protein>
    <submittedName>
        <fullName evidence="2">Uncharacterized protein</fullName>
    </submittedName>
</protein>
<sequence>MKQILLLLLVLLRSMPAEAQTYGYNTGFTLSPHAFCDTIPIEIIDDRIYLNATINGRLQRLCIDTGSSQGTVYEGESTRSYRELGNIVSLDANERADTVRVVSLPPVTFGHITLTDYVASVMPRPAMKTKCDAVIGFDLINKGVCMKLDLRRRMMILSTDKDAFRGEQGYELKYRLKWFVPYVYVSPFMRHTDEVLFDLGYRQLYTMNKQNFDKHVYKSKQVNAQVEGFAYGNLSIGSYGPEHEDEVAFLNLDRLKWGNFAFTDVKAITTQGASRIGAQILKYGTITIDPFRKRIIFSPYNGNDTVTVANKQVNIAYVPQDDMPTVGLVRKESAEYKAGLRQGDRIIRINNEPVTSFEQFVAYPFVSGRHYKLHIITRNGMQREVYISID</sequence>
<dbReference type="EMBL" id="AEPE02000002">
    <property type="protein sequence ID" value="EFZ37633.1"/>
    <property type="molecule type" value="Genomic_DNA"/>
</dbReference>
<dbReference type="STRING" id="28134.SAMN05444288_0837"/>
<keyword evidence="1" id="KW-0732">Signal</keyword>
<dbReference type="eggNOG" id="COG3577">
    <property type="taxonomic scope" value="Bacteria"/>
</dbReference>
<dbReference type="HOGENOM" id="CLU_056360_1_0_10"/>
<proteinExistence type="predicted"/>
<dbReference type="RefSeq" id="WP_004368631.1">
    <property type="nucleotide sequence ID" value="NZ_GL833119.1"/>
</dbReference>
<dbReference type="AlphaFoldDB" id="E7RLK2"/>
<evidence type="ECO:0000313" key="3">
    <source>
        <dbReference type="Proteomes" id="UP000005580"/>
    </source>
</evidence>
<feature type="chain" id="PRO_5003224028" evidence="1">
    <location>
        <begin position="20"/>
        <end position="390"/>
    </location>
</feature>
<dbReference type="Proteomes" id="UP000005580">
    <property type="component" value="Unassembled WGS sequence"/>
</dbReference>
<accession>E7RLK2</accession>
<feature type="signal peptide" evidence="1">
    <location>
        <begin position="1"/>
        <end position="19"/>
    </location>
</feature>
<evidence type="ECO:0000256" key="1">
    <source>
        <dbReference type="SAM" id="SignalP"/>
    </source>
</evidence>
<keyword evidence="3" id="KW-1185">Reference proteome</keyword>
<dbReference type="InterPro" id="IPR021109">
    <property type="entry name" value="Peptidase_aspartic_dom_sf"/>
</dbReference>
<evidence type="ECO:0000313" key="2">
    <source>
        <dbReference type="EMBL" id="EFZ37633.1"/>
    </source>
</evidence>
<gene>
    <name evidence="2" type="ORF">HMPREF0663_10002</name>
</gene>
<dbReference type="SUPFAM" id="SSF50156">
    <property type="entry name" value="PDZ domain-like"/>
    <property type="match status" value="1"/>
</dbReference>
<organism evidence="2 3">
    <name type="scientific">Hoylesella oralis ATCC 33269</name>
    <dbReference type="NCBI Taxonomy" id="873533"/>
    <lineage>
        <taxon>Bacteria</taxon>
        <taxon>Pseudomonadati</taxon>
        <taxon>Bacteroidota</taxon>
        <taxon>Bacteroidia</taxon>
        <taxon>Bacteroidales</taxon>
        <taxon>Prevotellaceae</taxon>
        <taxon>Hoylesella</taxon>
    </lineage>
</organism>
<dbReference type="Gene3D" id="2.40.70.10">
    <property type="entry name" value="Acid Proteases"/>
    <property type="match status" value="1"/>
</dbReference>
<reference evidence="2" key="1">
    <citation type="submission" date="2011-01" db="EMBL/GenBank/DDBJ databases">
        <authorList>
            <person name="Muzny D."/>
            <person name="Qin X."/>
            <person name="Buhay C."/>
            <person name="Dugan-Rocha S."/>
            <person name="Ding Y."/>
            <person name="Chen G."/>
            <person name="Hawes A."/>
            <person name="Holder M."/>
            <person name="Jhangiani S."/>
            <person name="Johnson A."/>
            <person name="Khan Z."/>
            <person name="Li Z."/>
            <person name="Liu W."/>
            <person name="Liu X."/>
            <person name="Perez L."/>
            <person name="Shen H."/>
            <person name="Wang Q."/>
            <person name="Watt J."/>
            <person name="Xi L."/>
            <person name="Xin Y."/>
            <person name="Zhou J."/>
            <person name="Deng J."/>
            <person name="Jiang H."/>
            <person name="Liu Y."/>
            <person name="Qu J."/>
            <person name="Song X.-Z."/>
            <person name="Zhang L."/>
            <person name="Villasana D."/>
            <person name="Johnson A."/>
            <person name="Liu J."/>
            <person name="Liyanage D."/>
            <person name="Lorensuhewa L."/>
            <person name="Robinson T."/>
            <person name="Song A."/>
            <person name="Song B.-B."/>
            <person name="Dinh H."/>
            <person name="Thornton R."/>
            <person name="Coyle M."/>
            <person name="Francisco L."/>
            <person name="Jackson L."/>
            <person name="Javaid M."/>
            <person name="Korchina V."/>
            <person name="Kovar C."/>
            <person name="Mata R."/>
            <person name="Mathew T."/>
            <person name="Ngo R."/>
            <person name="Nguyen L."/>
            <person name="Nguyen N."/>
            <person name="Okwuonu G."/>
            <person name="Ongeri F."/>
            <person name="Pham C."/>
            <person name="Simmons D."/>
            <person name="Wilczek-Boney K."/>
            <person name="Hale W."/>
            <person name="Jakkamsetti A."/>
            <person name="Pham P."/>
            <person name="Ruth R."/>
            <person name="San Lucas F."/>
            <person name="Warren J."/>
            <person name="Zhang J."/>
            <person name="Zhao Z."/>
            <person name="Zhou C."/>
            <person name="Zhu D."/>
            <person name="Lee S."/>
            <person name="Bess C."/>
            <person name="Blankenburg K."/>
            <person name="Forbes L."/>
            <person name="Fu Q."/>
            <person name="Gubbala S."/>
            <person name="Hirani K."/>
            <person name="Jayaseelan J.C."/>
            <person name="Lara F."/>
            <person name="Munidasa M."/>
            <person name="Palculict T."/>
            <person name="Patil S."/>
            <person name="Pu L.-L."/>
            <person name="Saada N."/>
            <person name="Tang L."/>
            <person name="Weissenberger G."/>
            <person name="Zhu Y."/>
            <person name="Hemphill L."/>
            <person name="Shang Y."/>
            <person name="Youmans B."/>
            <person name="Ayvaz T."/>
            <person name="Ross M."/>
            <person name="Santibanez J."/>
            <person name="Aqrawi P."/>
            <person name="Gross S."/>
            <person name="Joshi V."/>
            <person name="Fowler G."/>
            <person name="Nazareth L."/>
            <person name="Reid J."/>
            <person name="Worley K."/>
            <person name="Petrosino J."/>
            <person name="Highlander S."/>
            <person name="Gibbs R."/>
        </authorList>
    </citation>
    <scope>NUCLEOTIDE SEQUENCE [LARGE SCALE GENOMIC DNA]</scope>
    <source>
        <strain evidence="2">ATCC 33269</strain>
    </source>
</reference>
<name>E7RLK2_9BACT</name>